<comment type="similarity">
    <text evidence="13">Belongs to the DNA polymerase type-C family. PolC subfamily.</text>
</comment>
<keyword evidence="4 13" id="KW-0808">Transferase</keyword>
<dbReference type="CDD" id="cd06127">
    <property type="entry name" value="DEDDh"/>
    <property type="match status" value="1"/>
</dbReference>
<dbReference type="NCBIfam" id="NF001688">
    <property type="entry name" value="PRK00448.1"/>
    <property type="match status" value="1"/>
</dbReference>
<dbReference type="Pfam" id="PF14480">
    <property type="entry name" value="DNA_pol3_a_NI"/>
    <property type="match status" value="1"/>
</dbReference>
<comment type="subcellular location">
    <subcellularLocation>
        <location evidence="2 13">Cytoplasm</location>
    </subcellularLocation>
</comment>
<dbReference type="GO" id="GO:0003887">
    <property type="term" value="F:DNA-directed DNA polymerase activity"/>
    <property type="evidence" value="ECO:0007669"/>
    <property type="project" value="UniProtKB-UniRule"/>
</dbReference>
<gene>
    <name evidence="13" type="primary">polC</name>
    <name evidence="17" type="ORF">LKD45_00645</name>
</gene>
<evidence type="ECO:0000256" key="7">
    <source>
        <dbReference type="ARBA" id="ARBA00022722"/>
    </source>
</evidence>
<feature type="domain" description="Polymerase/histidinol phosphatase N-terminal" evidence="16">
    <location>
        <begin position="502"/>
        <end position="589"/>
    </location>
</feature>
<evidence type="ECO:0000256" key="6">
    <source>
        <dbReference type="ARBA" id="ARBA00022705"/>
    </source>
</evidence>
<dbReference type="InterPro" id="IPR004805">
    <property type="entry name" value="DnaE2/DnaE/PolC"/>
</dbReference>
<dbReference type="SUPFAM" id="SSF53098">
    <property type="entry name" value="Ribonuclease H-like"/>
    <property type="match status" value="1"/>
</dbReference>
<dbReference type="Gene3D" id="6.10.140.1510">
    <property type="match status" value="1"/>
</dbReference>
<dbReference type="Gene3D" id="2.40.50.140">
    <property type="entry name" value="Nucleic acid-binding proteins"/>
    <property type="match status" value="1"/>
</dbReference>
<dbReference type="Gene3D" id="3.30.1900.20">
    <property type="match status" value="2"/>
</dbReference>
<dbReference type="RefSeq" id="WP_308727445.1">
    <property type="nucleotide sequence ID" value="NZ_JAJEQF010000001.1"/>
</dbReference>
<dbReference type="GO" id="GO:0005737">
    <property type="term" value="C:cytoplasm"/>
    <property type="evidence" value="ECO:0007669"/>
    <property type="project" value="UniProtKB-SubCell"/>
</dbReference>
<dbReference type="GO" id="GO:0006261">
    <property type="term" value="P:DNA-templated DNA replication"/>
    <property type="evidence" value="ECO:0007669"/>
    <property type="project" value="UniProtKB-UniRule"/>
</dbReference>
<evidence type="ECO:0000259" key="16">
    <source>
        <dbReference type="SMART" id="SM00481"/>
    </source>
</evidence>
<keyword evidence="10 13" id="KW-0239">DNA-directed DNA polymerase</keyword>
<dbReference type="EC" id="2.7.7.7" evidence="13"/>
<dbReference type="InterPro" id="IPR013520">
    <property type="entry name" value="Ribonucl_H"/>
</dbReference>
<proteinExistence type="inferred from homology"/>
<dbReference type="InterPro" id="IPR012340">
    <property type="entry name" value="NA-bd_OB-fold"/>
</dbReference>
<dbReference type="InterPro" id="IPR012337">
    <property type="entry name" value="RNaseH-like_sf"/>
</dbReference>
<dbReference type="InterPro" id="IPR004013">
    <property type="entry name" value="PHP_dom"/>
</dbReference>
<feature type="compositionally biased region" description="Basic and acidic residues" evidence="14">
    <location>
        <begin position="361"/>
        <end position="375"/>
    </location>
</feature>
<evidence type="ECO:0000256" key="10">
    <source>
        <dbReference type="ARBA" id="ARBA00022932"/>
    </source>
</evidence>
<dbReference type="NCBIfam" id="TIGR00573">
    <property type="entry name" value="dnaq"/>
    <property type="match status" value="1"/>
</dbReference>
<comment type="caution">
    <text evidence="17">The sequence shown here is derived from an EMBL/GenBank/DDBJ whole genome shotgun (WGS) entry which is preliminary data.</text>
</comment>
<dbReference type="Pfam" id="PF02811">
    <property type="entry name" value="PHP"/>
    <property type="match status" value="1"/>
</dbReference>
<evidence type="ECO:0000313" key="17">
    <source>
        <dbReference type="EMBL" id="MCC2166220.1"/>
    </source>
</evidence>
<dbReference type="InterPro" id="IPR028112">
    <property type="entry name" value="DNA_PolC-type_N_I"/>
</dbReference>
<keyword evidence="7 13" id="KW-0540">Nuclease</keyword>
<dbReference type="CDD" id="cd07309">
    <property type="entry name" value="PHP"/>
    <property type="match status" value="1"/>
</dbReference>
<protein>
    <recommendedName>
        <fullName evidence="13">DNA polymerase III PolC-type</fullName>
        <shortName evidence="13">PolIII</shortName>
        <ecNumber evidence="13">2.7.7.7</ecNumber>
    </recommendedName>
</protein>
<evidence type="ECO:0000256" key="1">
    <source>
        <dbReference type="ARBA" id="ARBA00003452"/>
    </source>
</evidence>
<evidence type="ECO:0000256" key="11">
    <source>
        <dbReference type="ARBA" id="ARBA00025611"/>
    </source>
</evidence>
<sequence length="1633" mass="180849">MTKGFMEVFPELVLEQEVRALFEKVKVERVTTTRQKDLIRVYISCGRLIPKTVIFRVEEEIARQLFPNCNITIKIQEKFQLSAQYNLKSLLETYQESILLELKECSPVEYSLFKSANISFPDEGKLVLEVPDTVIAHERCPELVRILEKICCERCGIPMEAAAHYCQPKENPRKAEEEIALARKVAMIAAKAGARPAAADYGMSQEQFASVMSGGYSASGNEGQPQYAGGQDGAACNAAQNADSSAAQYGAAGIAGQNGAMPGDRAEGSMQAGGMDDGYEAYLASMGAAAHAAQEAPFEGGTVVLAKAAAAENGMRPEAPAAGQSAPAMGQTAAPAAGTNGTASAGGRNAGGQSKYGKGKFNREGRGDYRRGVKKSDNPDVLYGRDFDEEAIPIEEIIGEMGEVVIRGKIIAMDQREIRNERTILIFDVTDFTDTMTIKIFTLNEQLAEVKEGIKPGAFVKIKGLTMVDKFDGELTVGSIVGVKKISDFTTSRMDHSVRKRVELHCHTKMSDMDGVSEVKDIVKRAYQWGHPAIAITDHGVVQSFPDANHLLDDLWKAEKEKRKAAGDENPDRNDFFKVIYGCEAYLVDDLKEIVTGDKGQVLRDSYVVFDIETTGFSPVKNRIIEIGAVKVVEGKIVDRFSTFVNPRVPIPFRIEQLTSINDEMVMDAPGIEEVLPEFLKFCEGTIFVAHNANFDMSFIMENAAQLNIELHPTYVDTVGIARVLLPHQAKHTLDAVAKTMGVSLENHHRAVDDAEATAEIFVKFIPLLEQRNCHTLADVNHLGDSSPDIVKRLFSYHAIILAKNDVGRVNLYRLVSESHLTYFHKTPRIPKSLLMKYREGLILGSACEAGELYRALLDEKSDAEIARIVKFYDYLEIQPTGNNMFMIHSDKIENVNSVEDIQNMNRKIVRLGEQFNKPVVATCDVHFLDPADEVYRRIIMAGKGFKDADDQAPLYLRTTEEMLEEFQYLGSEKAEEVVITNTNRIADQIETISPVRPDKCPPVIPDSDKTLTEICYRKAHELYGEELPQIVVDRLEKELNSIIKNGFAVMYIIAQKLVWKSVEDGYLVGSRGSVGSSLVAFMAGITEVNSLSAHYRCPKCHYYDFDSPEVKAFAGNGGCDMPDKMCPVCGEPLIKDGFDIPFETFLGFKGDKEPDIDLNFSGEYQSKAHKYTEVIFGAGQTFRAGTIGTLADKTAFGYVKNYFEERGSKKRNCEINRIVQGCTGVRRSTGQHPGGIVVLPVGEDINSFTPVQHPANDMTTDTVTTHFDYHSIDHNLLKLDILGHDDPTMIRMLQDLTGVDPTKIPLDDPQVMSLFQNTSALGITPDQIDGCPVGSLGIPEFGTDFVIQMLLDTKPQCFSDLIRIAGLGHGTDVWLGNAQTLIQEGKATISTAICCRDDIMIYLINMGMDPSLSFTTMESVRKGKGLKPEMEEAMKAVGVPDWYIWSCKKIKYMFPKAHAAAYVMMAWRIAYCKVNYPLAYYAAYFSIRASAFSYEIMCQGQQHLEAVMADYKKRSDSLSQKEQASLKDMKLVQEMYARGFDFLPIDLFKAHSRNFQIMDGKIMPSLNSIDGLGEKAADAIVEAAKKGPFLSKDDFRERSKASKTIVELLDTLGILGDLPESNQISLFDFMVG</sequence>
<reference evidence="17 18" key="1">
    <citation type="submission" date="2021-10" db="EMBL/GenBank/DDBJ databases">
        <title>Anaerobic single-cell dispensing facilitates the cultivation of human gut bacteria.</title>
        <authorList>
            <person name="Afrizal A."/>
        </authorList>
    </citation>
    <scope>NUCLEOTIDE SEQUENCE [LARGE SCALE GENOMIC DNA]</scope>
    <source>
        <strain evidence="17 18">CLA-AA-H244</strain>
    </source>
</reference>
<dbReference type="SMART" id="SM00481">
    <property type="entry name" value="POLIIIAc"/>
    <property type="match status" value="1"/>
</dbReference>
<dbReference type="Gene3D" id="1.10.150.700">
    <property type="entry name" value="PolC, middle finger domain"/>
    <property type="match status" value="1"/>
</dbReference>
<dbReference type="InterPro" id="IPR044923">
    <property type="entry name" value="PolC_middle_finger_sf"/>
</dbReference>
<dbReference type="InterPro" id="IPR036397">
    <property type="entry name" value="RNaseH_sf"/>
</dbReference>
<evidence type="ECO:0000256" key="2">
    <source>
        <dbReference type="ARBA" id="ARBA00004496"/>
    </source>
</evidence>
<dbReference type="EMBL" id="JAJEQF010000001">
    <property type="protein sequence ID" value="MCC2166220.1"/>
    <property type="molecule type" value="Genomic_DNA"/>
</dbReference>
<comment type="function">
    <text evidence="11">DNA polymerase III is a complex, multichain enzyme responsible for most of the replicative synthesis in bacteria. This DNA polymerase also exhibits 3' to 5' exonuclease activity. The alpha chain is the DNA polymerase.</text>
</comment>
<keyword evidence="3 13" id="KW-0963">Cytoplasm</keyword>
<keyword evidence="9 13" id="KW-0269">Exonuclease</keyword>
<evidence type="ECO:0000256" key="5">
    <source>
        <dbReference type="ARBA" id="ARBA00022695"/>
    </source>
</evidence>
<comment type="catalytic activity">
    <reaction evidence="12 13">
        <text>DNA(n) + a 2'-deoxyribonucleoside 5'-triphosphate = DNA(n+1) + diphosphate</text>
        <dbReference type="Rhea" id="RHEA:22508"/>
        <dbReference type="Rhea" id="RHEA-COMP:17339"/>
        <dbReference type="Rhea" id="RHEA-COMP:17340"/>
        <dbReference type="ChEBI" id="CHEBI:33019"/>
        <dbReference type="ChEBI" id="CHEBI:61560"/>
        <dbReference type="ChEBI" id="CHEBI:173112"/>
        <dbReference type="EC" id="2.7.7.7"/>
    </reaction>
</comment>
<dbReference type="FunFam" id="3.30.420.10:FF:000045">
    <property type="entry name" value="3'-5' exonuclease DinG"/>
    <property type="match status" value="1"/>
</dbReference>
<dbReference type="CDD" id="cd07435">
    <property type="entry name" value="PHP_PolIIIA_POLC"/>
    <property type="match status" value="1"/>
</dbReference>
<feature type="region of interest" description="Disordered" evidence="14">
    <location>
        <begin position="315"/>
        <end position="375"/>
    </location>
</feature>
<dbReference type="Gene3D" id="3.20.20.140">
    <property type="entry name" value="Metal-dependent hydrolases"/>
    <property type="match status" value="2"/>
</dbReference>
<evidence type="ECO:0000256" key="13">
    <source>
        <dbReference type="HAMAP-Rule" id="MF_00356"/>
    </source>
</evidence>
<evidence type="ECO:0000256" key="12">
    <source>
        <dbReference type="ARBA" id="ARBA00049244"/>
    </source>
</evidence>
<evidence type="ECO:0000256" key="3">
    <source>
        <dbReference type="ARBA" id="ARBA00022490"/>
    </source>
</evidence>
<dbReference type="InterPro" id="IPR029460">
    <property type="entry name" value="DNAPol_HHH"/>
</dbReference>
<dbReference type="Pfam" id="PF01336">
    <property type="entry name" value="tRNA_anti-codon"/>
    <property type="match status" value="1"/>
</dbReference>
<feature type="domain" description="Exonuclease" evidence="15">
    <location>
        <begin position="606"/>
        <end position="771"/>
    </location>
</feature>
<dbReference type="Pfam" id="PF14579">
    <property type="entry name" value="HHH_6"/>
    <property type="match status" value="1"/>
</dbReference>
<dbReference type="Pfam" id="PF00929">
    <property type="entry name" value="RNase_T"/>
    <property type="match status" value="1"/>
</dbReference>
<dbReference type="HAMAP" id="MF_00356">
    <property type="entry name" value="DNApol_PolC"/>
    <property type="match status" value="1"/>
</dbReference>
<dbReference type="Proteomes" id="UP001199355">
    <property type="component" value="Unassembled WGS sequence"/>
</dbReference>
<dbReference type="GO" id="GO:0008408">
    <property type="term" value="F:3'-5' exonuclease activity"/>
    <property type="evidence" value="ECO:0007669"/>
    <property type="project" value="UniProtKB-UniRule"/>
</dbReference>
<keyword evidence="8 13" id="KW-0378">Hydrolase</keyword>
<dbReference type="CDD" id="cd04484">
    <property type="entry name" value="polC_OBF"/>
    <property type="match status" value="1"/>
</dbReference>
<keyword evidence="5 13" id="KW-0548">Nucleotidyltransferase</keyword>
<dbReference type="InterPro" id="IPR011708">
    <property type="entry name" value="DNA_pol3_alpha_NTPase_dom"/>
</dbReference>
<dbReference type="Pfam" id="PF17657">
    <property type="entry name" value="DNA_pol3_finger"/>
    <property type="match status" value="1"/>
</dbReference>
<feature type="compositionally biased region" description="Low complexity" evidence="14">
    <location>
        <begin position="326"/>
        <end position="347"/>
    </location>
</feature>
<evidence type="ECO:0000256" key="4">
    <source>
        <dbReference type="ARBA" id="ARBA00022679"/>
    </source>
</evidence>
<evidence type="ECO:0000259" key="15">
    <source>
        <dbReference type="SMART" id="SM00479"/>
    </source>
</evidence>
<keyword evidence="18" id="KW-1185">Reference proteome</keyword>
<dbReference type="PANTHER" id="PTHR32294">
    <property type="entry name" value="DNA POLYMERASE III SUBUNIT ALPHA"/>
    <property type="match status" value="1"/>
</dbReference>
<evidence type="ECO:0000313" key="18">
    <source>
        <dbReference type="Proteomes" id="UP001199355"/>
    </source>
</evidence>
<dbReference type="InterPro" id="IPR003141">
    <property type="entry name" value="Pol/His_phosphatase_N"/>
</dbReference>
<evidence type="ECO:0000256" key="8">
    <source>
        <dbReference type="ARBA" id="ARBA00022801"/>
    </source>
</evidence>
<dbReference type="Gene3D" id="3.30.420.10">
    <property type="entry name" value="Ribonuclease H-like superfamily/Ribonuclease H"/>
    <property type="match status" value="1"/>
</dbReference>
<dbReference type="InterPro" id="IPR006308">
    <property type="entry name" value="Pol_III_a_PolC-type_gram_pos"/>
</dbReference>
<evidence type="ECO:0000256" key="9">
    <source>
        <dbReference type="ARBA" id="ARBA00022839"/>
    </source>
</evidence>
<keyword evidence="6 13" id="KW-0235">DNA replication</keyword>
<comment type="function">
    <text evidence="1 13">Required for replicative DNA synthesis. This DNA polymerase also exhibits 3' to 5' exonuclease activity.</text>
</comment>
<accession>A0AAE3AVD5</accession>
<name>A0AAE3AVD5_9FIRM</name>
<dbReference type="GO" id="GO:0003677">
    <property type="term" value="F:DNA binding"/>
    <property type="evidence" value="ECO:0007669"/>
    <property type="project" value="UniProtKB-UniRule"/>
</dbReference>
<dbReference type="Pfam" id="PF07733">
    <property type="entry name" value="DNA_pol3_alpha"/>
    <property type="match status" value="1"/>
</dbReference>
<dbReference type="InterPro" id="IPR004365">
    <property type="entry name" value="NA-bd_OB_tRNA"/>
</dbReference>
<dbReference type="InterPro" id="IPR006054">
    <property type="entry name" value="DnaQ"/>
</dbReference>
<organism evidence="17 18">
    <name type="scientific">Gallintestinimicrobium propionicum</name>
    <dbReference type="NCBI Taxonomy" id="2981770"/>
    <lineage>
        <taxon>Bacteria</taxon>
        <taxon>Bacillati</taxon>
        <taxon>Bacillota</taxon>
        <taxon>Clostridia</taxon>
        <taxon>Lachnospirales</taxon>
        <taxon>Lachnospiraceae</taxon>
        <taxon>Gallintestinimicrobium</taxon>
    </lineage>
</organism>
<dbReference type="SUPFAM" id="SSF160975">
    <property type="entry name" value="AF1531-like"/>
    <property type="match status" value="1"/>
</dbReference>
<dbReference type="NCBIfam" id="TIGR01405">
    <property type="entry name" value="polC_Gram_pos"/>
    <property type="match status" value="1"/>
</dbReference>
<dbReference type="InterPro" id="IPR040982">
    <property type="entry name" value="DNA_pol3_finger"/>
</dbReference>
<dbReference type="Gene3D" id="1.10.150.870">
    <property type="match status" value="1"/>
</dbReference>
<evidence type="ECO:0000256" key="14">
    <source>
        <dbReference type="SAM" id="MobiDB-lite"/>
    </source>
</evidence>
<dbReference type="PANTHER" id="PTHR32294:SF5">
    <property type="entry name" value="DNA POLYMERASE III POLC-TYPE"/>
    <property type="match status" value="1"/>
</dbReference>
<dbReference type="SMART" id="SM00479">
    <property type="entry name" value="EXOIII"/>
    <property type="match status" value="1"/>
</dbReference>